<dbReference type="EMBL" id="JARJJS010000001">
    <property type="protein sequence ID" value="MDF4023592.1"/>
    <property type="molecule type" value="Genomic_DNA"/>
</dbReference>
<protein>
    <submittedName>
        <fullName evidence="5">Glycosyltransferase family 4 protein</fullName>
    </submittedName>
</protein>
<dbReference type="Pfam" id="PF00534">
    <property type="entry name" value="Glycos_transf_1"/>
    <property type="match status" value="1"/>
</dbReference>
<dbReference type="Pfam" id="PF13579">
    <property type="entry name" value="Glyco_trans_4_4"/>
    <property type="match status" value="1"/>
</dbReference>
<feature type="domain" description="Glycosyl transferase family 1" evidence="3">
    <location>
        <begin position="189"/>
        <end position="342"/>
    </location>
</feature>
<organism evidence="5 6">
    <name type="scientific">Luteibacter sahnii</name>
    <dbReference type="NCBI Taxonomy" id="3021977"/>
    <lineage>
        <taxon>Bacteria</taxon>
        <taxon>Pseudomonadati</taxon>
        <taxon>Pseudomonadota</taxon>
        <taxon>Gammaproteobacteria</taxon>
        <taxon>Lysobacterales</taxon>
        <taxon>Rhodanobacteraceae</taxon>
        <taxon>Luteibacter</taxon>
    </lineage>
</organism>
<keyword evidence="6" id="KW-1185">Reference proteome</keyword>
<proteinExistence type="predicted"/>
<keyword evidence="1" id="KW-0328">Glycosyltransferase</keyword>
<feature type="domain" description="Glycosyltransferase subfamily 4-like N-terminal" evidence="4">
    <location>
        <begin position="24"/>
        <end position="168"/>
    </location>
</feature>
<keyword evidence="2" id="KW-0808">Transferase</keyword>
<evidence type="ECO:0000256" key="2">
    <source>
        <dbReference type="ARBA" id="ARBA00022679"/>
    </source>
</evidence>
<name>A0ABT6B7N8_9GAMM</name>
<dbReference type="PANTHER" id="PTHR12526">
    <property type="entry name" value="GLYCOSYLTRANSFERASE"/>
    <property type="match status" value="1"/>
</dbReference>
<evidence type="ECO:0000259" key="3">
    <source>
        <dbReference type="Pfam" id="PF00534"/>
    </source>
</evidence>
<dbReference type="InterPro" id="IPR028098">
    <property type="entry name" value="Glyco_trans_4-like_N"/>
</dbReference>
<dbReference type="PANTHER" id="PTHR12526:SF510">
    <property type="entry name" value="D-INOSITOL 3-PHOSPHATE GLYCOSYLTRANSFERASE"/>
    <property type="match status" value="1"/>
</dbReference>
<sequence length="365" mass="39720">MKLALVLPGGVDRGGERRVIPAFVALIERLAARHDVHVFVFHQESQPARWSLRGATIHNIGEGRTQARAIRAIRAEHRVGRFDVVQALFSGSCGWVAAVAGLSLRVPYTVHIAGGELVALHGIDYGGRRRWRSRMREAFVLRAAAAVSAASAPIVEALAGLGIRAQRIPLGVDLARWPVRPPCVRRHGTLRLLHVASLNRVKDLPTALRALALCRRRGFDFVLDVVGVDTLGGEAQALAHQLDLGDRVRFMGFRTQQELRPLMESADLLVMSSLHEAGPLVILEAAVAGVPAVGTAVGHFVEWSPRAALAVPPGDAVALADVIERVARDEALRMRLATEAQRRAVEEDADHTASAFEDLYDVHRR</sequence>
<dbReference type="Proteomes" id="UP001528850">
    <property type="component" value="Unassembled WGS sequence"/>
</dbReference>
<evidence type="ECO:0000256" key="1">
    <source>
        <dbReference type="ARBA" id="ARBA00022676"/>
    </source>
</evidence>
<dbReference type="Gene3D" id="3.40.50.2000">
    <property type="entry name" value="Glycogen Phosphorylase B"/>
    <property type="match status" value="2"/>
</dbReference>
<dbReference type="CDD" id="cd03801">
    <property type="entry name" value="GT4_PimA-like"/>
    <property type="match status" value="1"/>
</dbReference>
<comment type="caution">
    <text evidence="5">The sequence shown here is derived from an EMBL/GenBank/DDBJ whole genome shotgun (WGS) entry which is preliminary data.</text>
</comment>
<gene>
    <name evidence="5" type="ORF">P3W24_01200</name>
</gene>
<evidence type="ECO:0000313" key="6">
    <source>
        <dbReference type="Proteomes" id="UP001528850"/>
    </source>
</evidence>
<evidence type="ECO:0000313" key="5">
    <source>
        <dbReference type="EMBL" id="MDF4023592.1"/>
    </source>
</evidence>
<dbReference type="InterPro" id="IPR001296">
    <property type="entry name" value="Glyco_trans_1"/>
</dbReference>
<dbReference type="SUPFAM" id="SSF53756">
    <property type="entry name" value="UDP-Glycosyltransferase/glycogen phosphorylase"/>
    <property type="match status" value="1"/>
</dbReference>
<reference evidence="5 6" key="1">
    <citation type="journal article" date="2024" name="Curr. Microbiol.">
        <title>Luteibacter sahnii sp. nov., A Novel Yellow-Colored Xanthomonadin Pigment Producing Probiotic Bacterium from Healthy Rice Seed Microbiome.</title>
        <authorList>
            <person name="Jaiswal G."/>
            <person name="Rana R."/>
            <person name="Nayak P.K."/>
            <person name="Chouhan R."/>
            <person name="Gandhi S.G."/>
            <person name="Patel H.K."/>
            <person name="Patil P.B."/>
        </authorList>
    </citation>
    <scope>NUCLEOTIDE SEQUENCE [LARGE SCALE GENOMIC DNA]</scope>
    <source>
        <strain evidence="5 6">PPL201</strain>
    </source>
</reference>
<accession>A0ABT6B7N8</accession>
<evidence type="ECO:0000259" key="4">
    <source>
        <dbReference type="Pfam" id="PF13579"/>
    </source>
</evidence>